<evidence type="ECO:0000256" key="1">
    <source>
        <dbReference type="SAM" id="MobiDB-lite"/>
    </source>
</evidence>
<feature type="region of interest" description="Disordered" evidence="1">
    <location>
        <begin position="1"/>
        <end position="34"/>
    </location>
</feature>
<dbReference type="InterPro" id="IPR026834">
    <property type="entry name" value="LHH"/>
</dbReference>
<feature type="region of interest" description="Disordered" evidence="1">
    <location>
        <begin position="136"/>
        <end position="170"/>
    </location>
</feature>
<reference evidence="3 4" key="1">
    <citation type="submission" date="2017-05" db="EMBL/GenBank/DDBJ databases">
        <title>Vagococcus spp. assemblies.</title>
        <authorList>
            <person name="Gulvik C.A."/>
        </authorList>
    </citation>
    <scope>NUCLEOTIDE SEQUENCE [LARGE SCALE GENOMIC DNA]</scope>
    <source>
        <strain evidence="3 4">CCUG 41755</strain>
    </source>
</reference>
<dbReference type="Proteomes" id="UP000287101">
    <property type="component" value="Unassembled WGS sequence"/>
</dbReference>
<comment type="caution">
    <text evidence="3">The sequence shown here is derived from an EMBL/GenBank/DDBJ whole genome shotgun (WGS) entry which is preliminary data.</text>
</comment>
<feature type="compositionally biased region" description="Basic and acidic residues" evidence="1">
    <location>
        <begin position="11"/>
        <end position="24"/>
    </location>
</feature>
<accession>A0A430A9E8</accession>
<evidence type="ECO:0000313" key="3">
    <source>
        <dbReference type="EMBL" id="RSU03723.1"/>
    </source>
</evidence>
<feature type="domain" description="LHH" evidence="2">
    <location>
        <begin position="109"/>
        <end position="184"/>
    </location>
</feature>
<evidence type="ECO:0000259" key="2">
    <source>
        <dbReference type="Pfam" id="PF14411"/>
    </source>
</evidence>
<organism evidence="3 4">
    <name type="scientific">Vagococcus fessus</name>
    <dbReference type="NCBI Taxonomy" id="120370"/>
    <lineage>
        <taxon>Bacteria</taxon>
        <taxon>Bacillati</taxon>
        <taxon>Bacillota</taxon>
        <taxon>Bacilli</taxon>
        <taxon>Lactobacillales</taxon>
        <taxon>Enterococcaceae</taxon>
        <taxon>Vagococcus</taxon>
    </lineage>
</organism>
<name>A0A430A9E8_9ENTE</name>
<sequence>MESQDITGCSDDTKDSIESLKESDSYTDAEGDNTFSEMIEIPKKGLSDIDKTVLQAMTGWSDKIIDSIGSFEEARIYIKADLKEVTVNDKPCLIKKDIDMSQKDEMGRTNEQRMEKGLAPLDKNGNSLELHHIGQKKDSPLAELTKEEHRGIGNDAILHDKTKDSEINRNEFNTERKNHWKDRLECTTND</sequence>
<gene>
    <name evidence="3" type="ORF">CBF31_06835</name>
</gene>
<dbReference type="Pfam" id="PF14411">
    <property type="entry name" value="LHH"/>
    <property type="match status" value="1"/>
</dbReference>
<dbReference type="OrthoDB" id="9771173at2"/>
<keyword evidence="4" id="KW-1185">Reference proteome</keyword>
<protein>
    <recommendedName>
        <fullName evidence="2">LHH domain-containing protein</fullName>
    </recommendedName>
</protein>
<dbReference type="AlphaFoldDB" id="A0A430A9E8"/>
<evidence type="ECO:0000313" key="4">
    <source>
        <dbReference type="Proteomes" id="UP000287101"/>
    </source>
</evidence>
<proteinExistence type="predicted"/>
<dbReference type="EMBL" id="NGJY01000002">
    <property type="protein sequence ID" value="RSU03723.1"/>
    <property type="molecule type" value="Genomic_DNA"/>
</dbReference>